<evidence type="ECO:0000256" key="3">
    <source>
        <dbReference type="ARBA" id="ARBA00023237"/>
    </source>
</evidence>
<proteinExistence type="predicted"/>
<keyword evidence="2" id="KW-0472">Membrane</keyword>
<keyword evidence="3" id="KW-0998">Cell outer membrane</keyword>
<protein>
    <submittedName>
        <fullName evidence="4">Ferrichrome outer membrane transporter</fullName>
    </submittedName>
</protein>
<evidence type="ECO:0000313" key="4">
    <source>
        <dbReference type="EMBL" id="SPW48129.1"/>
    </source>
</evidence>
<dbReference type="Gene3D" id="2.40.170.20">
    <property type="entry name" value="TonB-dependent receptor, beta-barrel domain"/>
    <property type="match status" value="1"/>
</dbReference>
<accession>A0A2X1JPR7</accession>
<dbReference type="GO" id="GO:0009279">
    <property type="term" value="C:cell outer membrane"/>
    <property type="evidence" value="ECO:0007669"/>
    <property type="project" value="UniProtKB-SubCell"/>
</dbReference>
<evidence type="ECO:0000313" key="5">
    <source>
        <dbReference type="Proteomes" id="UP000250561"/>
    </source>
</evidence>
<evidence type="ECO:0000256" key="1">
    <source>
        <dbReference type="ARBA" id="ARBA00004442"/>
    </source>
</evidence>
<organism evidence="4 5">
    <name type="scientific">Escherichia coli</name>
    <dbReference type="NCBI Taxonomy" id="562"/>
    <lineage>
        <taxon>Bacteria</taxon>
        <taxon>Pseudomonadati</taxon>
        <taxon>Pseudomonadota</taxon>
        <taxon>Gammaproteobacteria</taxon>
        <taxon>Enterobacterales</taxon>
        <taxon>Enterobacteriaceae</taxon>
        <taxon>Escherichia</taxon>
    </lineage>
</organism>
<dbReference type="AlphaFoldDB" id="A0A2X1JPR7"/>
<dbReference type="Proteomes" id="UP000250561">
    <property type="component" value="Unassembled WGS sequence"/>
</dbReference>
<dbReference type="InterPro" id="IPR036942">
    <property type="entry name" value="Beta-barrel_TonB_sf"/>
</dbReference>
<dbReference type="EMBL" id="UARS01000007">
    <property type="protein sequence ID" value="SPW48129.1"/>
    <property type="molecule type" value="Genomic_DNA"/>
</dbReference>
<evidence type="ECO:0000256" key="2">
    <source>
        <dbReference type="ARBA" id="ARBA00023136"/>
    </source>
</evidence>
<name>A0A2X1JPR7_ECOLX</name>
<reference evidence="4 5" key="1">
    <citation type="submission" date="2018-06" db="EMBL/GenBank/DDBJ databases">
        <authorList>
            <consortium name="Pathogen Informatics"/>
            <person name="Doyle S."/>
        </authorList>
    </citation>
    <scope>NUCLEOTIDE SEQUENCE [LARGE SCALE GENOMIC DNA]</scope>
    <source>
        <strain evidence="4 5">NCTC11126</strain>
    </source>
</reference>
<sequence>MPLAISTTPLLTGVDFMRMRNDINAWFGYDDSVPLLNLYNPVNTDFDFNAKDPAKLRPLPHSE</sequence>
<gene>
    <name evidence="4" type="primary">fhuA_3</name>
    <name evidence="4" type="ORF">NCTC11126_03607</name>
</gene>
<comment type="subcellular location">
    <subcellularLocation>
        <location evidence="1">Cell outer membrane</location>
    </subcellularLocation>
</comment>